<sequence length="324" mass="33001">MCETDWRTLVGMNHEDATRLGVGIIGSGRVGAVMGNALRAAGHAVIGVSAGSEASRDRAEALLPDVPVLDVETIVERAELLLLTVPDDVLPELVQGLADLGRFTPGQIVVHCAGRYGTEVLRPAAALGAITLALHPALSFTGTSIDLPRLRESTIAVTAPKPVLPIGQALVLEIGAEPVVVPEADRTLYHAALSHASNHTVVVLSQAAEVLREIGVEDPARVLSSLVYASVGNVLQSGPSALTGPVSRGDVSTVEAHLAGLAELAAETGATDTLETYRALARATAGRALRNGTITESTVLGILGLLDEGSTDGDAAGGPGAGSA</sequence>
<evidence type="ECO:0000313" key="4">
    <source>
        <dbReference type="Proteomes" id="UP001500755"/>
    </source>
</evidence>
<comment type="caution">
    <text evidence="3">The sequence shown here is derived from an EMBL/GenBank/DDBJ whole genome shotgun (WGS) entry which is preliminary data.</text>
</comment>
<dbReference type="SUPFAM" id="SSF51735">
    <property type="entry name" value="NAD(P)-binding Rossmann-fold domains"/>
    <property type="match status" value="1"/>
</dbReference>
<proteinExistence type="predicted"/>
<dbReference type="PANTHER" id="PTHR40459:SF1">
    <property type="entry name" value="CONSERVED HYPOTHETICAL ALANINE AND LEUCINE RICH PROTEIN"/>
    <property type="match status" value="1"/>
</dbReference>
<dbReference type="Gene3D" id="3.40.50.720">
    <property type="entry name" value="NAD(P)-binding Rossmann-like Domain"/>
    <property type="match status" value="1"/>
</dbReference>
<protein>
    <submittedName>
        <fullName evidence="3">DUF2520 domain-containing protein</fullName>
    </submittedName>
</protein>
<name>A0ABP5EYM4_9MICO</name>
<dbReference type="Pfam" id="PF10728">
    <property type="entry name" value="DUF2520"/>
    <property type="match status" value="1"/>
</dbReference>
<dbReference type="InterPro" id="IPR036291">
    <property type="entry name" value="NAD(P)-bd_dom_sf"/>
</dbReference>
<dbReference type="EMBL" id="BAAANO010000020">
    <property type="protein sequence ID" value="GAA2009891.1"/>
    <property type="molecule type" value="Genomic_DNA"/>
</dbReference>
<dbReference type="InterPro" id="IPR008927">
    <property type="entry name" value="6-PGluconate_DH-like_C_sf"/>
</dbReference>
<reference evidence="4" key="1">
    <citation type="journal article" date="2019" name="Int. J. Syst. Evol. Microbiol.">
        <title>The Global Catalogue of Microorganisms (GCM) 10K type strain sequencing project: providing services to taxonomists for standard genome sequencing and annotation.</title>
        <authorList>
            <consortium name="The Broad Institute Genomics Platform"/>
            <consortium name="The Broad Institute Genome Sequencing Center for Infectious Disease"/>
            <person name="Wu L."/>
            <person name="Ma J."/>
        </authorList>
    </citation>
    <scope>NUCLEOTIDE SEQUENCE [LARGE SCALE GENOMIC DNA]</scope>
    <source>
        <strain evidence="4">JCM 14546</strain>
    </source>
</reference>
<accession>A0ABP5EYM4</accession>
<feature type="domain" description="DUF2520" evidence="2">
    <location>
        <begin position="154"/>
        <end position="284"/>
    </location>
</feature>
<dbReference type="SUPFAM" id="SSF48179">
    <property type="entry name" value="6-phosphogluconate dehydrogenase C-terminal domain-like"/>
    <property type="match status" value="1"/>
</dbReference>
<dbReference type="InterPro" id="IPR037108">
    <property type="entry name" value="TM1727-like_C_sf"/>
</dbReference>
<dbReference type="Gene3D" id="1.10.1040.20">
    <property type="entry name" value="ProC-like, C-terminal domain"/>
    <property type="match status" value="1"/>
</dbReference>
<organism evidence="3 4">
    <name type="scientific">Brevibacterium samyangense</name>
    <dbReference type="NCBI Taxonomy" id="366888"/>
    <lineage>
        <taxon>Bacteria</taxon>
        <taxon>Bacillati</taxon>
        <taxon>Actinomycetota</taxon>
        <taxon>Actinomycetes</taxon>
        <taxon>Micrococcales</taxon>
        <taxon>Brevibacteriaceae</taxon>
        <taxon>Brevibacterium</taxon>
    </lineage>
</organism>
<dbReference type="InterPro" id="IPR019665">
    <property type="entry name" value="OxRdtase/DH_put_Rossmann_dom"/>
</dbReference>
<evidence type="ECO:0000259" key="1">
    <source>
        <dbReference type="Pfam" id="PF10727"/>
    </source>
</evidence>
<evidence type="ECO:0000259" key="2">
    <source>
        <dbReference type="Pfam" id="PF10728"/>
    </source>
</evidence>
<dbReference type="InterPro" id="IPR018931">
    <property type="entry name" value="DUF2520"/>
</dbReference>
<evidence type="ECO:0000313" key="3">
    <source>
        <dbReference type="EMBL" id="GAA2009891.1"/>
    </source>
</evidence>
<dbReference type="Proteomes" id="UP001500755">
    <property type="component" value="Unassembled WGS sequence"/>
</dbReference>
<keyword evidence="4" id="KW-1185">Reference proteome</keyword>
<feature type="domain" description="Putative oxidoreductase/dehydrogenase Rossmann-like" evidence="1">
    <location>
        <begin position="17"/>
        <end position="136"/>
    </location>
</feature>
<gene>
    <name evidence="3" type="ORF">GCM10009755_21010</name>
</gene>
<dbReference type="Pfam" id="PF10727">
    <property type="entry name" value="Rossmann-like"/>
    <property type="match status" value="1"/>
</dbReference>
<dbReference type="PANTHER" id="PTHR40459">
    <property type="entry name" value="CONSERVED HYPOTHETICAL ALANINE AND LEUCINE RICH PROTEIN"/>
    <property type="match status" value="1"/>
</dbReference>